<keyword evidence="1" id="KW-0812">Transmembrane</keyword>
<gene>
    <name evidence="3" type="ORF">DIT97_25285</name>
</gene>
<keyword evidence="2" id="KW-0732">Signal</keyword>
<feature type="signal peptide" evidence="2">
    <location>
        <begin position="1"/>
        <end position="19"/>
    </location>
</feature>
<accession>A0A3D3RBF3</accession>
<protein>
    <submittedName>
        <fullName evidence="3">Uncharacterized protein</fullName>
    </submittedName>
</protein>
<keyword evidence="1" id="KW-0472">Membrane</keyword>
<evidence type="ECO:0000313" key="3">
    <source>
        <dbReference type="EMBL" id="HCO26171.1"/>
    </source>
</evidence>
<feature type="chain" id="PRO_5017594304" evidence="2">
    <location>
        <begin position="20"/>
        <end position="120"/>
    </location>
</feature>
<dbReference type="Proteomes" id="UP000263642">
    <property type="component" value="Unassembled WGS sequence"/>
</dbReference>
<dbReference type="EMBL" id="DQAY01000152">
    <property type="protein sequence ID" value="HCO26171.1"/>
    <property type="molecule type" value="Genomic_DNA"/>
</dbReference>
<reference evidence="3 4" key="1">
    <citation type="journal article" date="2018" name="Nat. Biotechnol.">
        <title>A standardized bacterial taxonomy based on genome phylogeny substantially revises the tree of life.</title>
        <authorList>
            <person name="Parks D.H."/>
            <person name="Chuvochina M."/>
            <person name="Waite D.W."/>
            <person name="Rinke C."/>
            <person name="Skarshewski A."/>
            <person name="Chaumeil P.A."/>
            <person name="Hugenholtz P."/>
        </authorList>
    </citation>
    <scope>NUCLEOTIDE SEQUENCE [LARGE SCALE GENOMIC DNA]</scope>
    <source>
        <strain evidence="3">UBA9375</strain>
    </source>
</reference>
<proteinExistence type="predicted"/>
<evidence type="ECO:0000256" key="1">
    <source>
        <dbReference type="SAM" id="Phobius"/>
    </source>
</evidence>
<evidence type="ECO:0000313" key="4">
    <source>
        <dbReference type="Proteomes" id="UP000263642"/>
    </source>
</evidence>
<organism evidence="3 4">
    <name type="scientific">Gimesia maris</name>
    <dbReference type="NCBI Taxonomy" id="122"/>
    <lineage>
        <taxon>Bacteria</taxon>
        <taxon>Pseudomonadati</taxon>
        <taxon>Planctomycetota</taxon>
        <taxon>Planctomycetia</taxon>
        <taxon>Planctomycetales</taxon>
        <taxon>Planctomycetaceae</taxon>
        <taxon>Gimesia</taxon>
    </lineage>
</organism>
<comment type="caution">
    <text evidence="3">The sequence shown here is derived from an EMBL/GenBank/DDBJ whole genome shotgun (WGS) entry which is preliminary data.</text>
</comment>
<evidence type="ECO:0000256" key="2">
    <source>
        <dbReference type="SAM" id="SignalP"/>
    </source>
</evidence>
<dbReference type="AlphaFoldDB" id="A0A3D3RBF3"/>
<sequence length="120" mass="13787">MLMLAIAAFGWAFAAAAYAHEKEGWRQESSNLTETDRYGVQYDKRFEEAGNFRRQFRASWKDFIWNAIRQIPNAVSVISFNFQHRLWLVILFAVLEGGAVGLGYIMEKVGEGFVDTPEYP</sequence>
<name>A0A3D3RBF3_9PLAN</name>
<keyword evidence="1" id="KW-1133">Transmembrane helix</keyword>
<feature type="transmembrane region" description="Helical" evidence="1">
    <location>
        <begin position="86"/>
        <end position="105"/>
    </location>
</feature>